<evidence type="ECO:0000313" key="2">
    <source>
        <dbReference type="Proteomes" id="UP000248014"/>
    </source>
</evidence>
<dbReference type="RefSeq" id="WP_110297885.1">
    <property type="nucleotide sequence ID" value="NZ_QJJM01000003.1"/>
</dbReference>
<proteinExistence type="predicted"/>
<keyword evidence="2" id="KW-1185">Reference proteome</keyword>
<comment type="caution">
    <text evidence="1">The sequence shown here is derived from an EMBL/GenBank/DDBJ whole genome shotgun (WGS) entry which is preliminary data.</text>
</comment>
<dbReference type="AlphaFoldDB" id="A0A2V3V8J1"/>
<organism evidence="1 2">
    <name type="scientific">Blastomonas natatoria</name>
    <dbReference type="NCBI Taxonomy" id="34015"/>
    <lineage>
        <taxon>Bacteria</taxon>
        <taxon>Pseudomonadati</taxon>
        <taxon>Pseudomonadota</taxon>
        <taxon>Alphaproteobacteria</taxon>
        <taxon>Sphingomonadales</taxon>
        <taxon>Sphingomonadaceae</taxon>
        <taxon>Blastomonas</taxon>
    </lineage>
</organism>
<evidence type="ECO:0008006" key="3">
    <source>
        <dbReference type="Google" id="ProtNLM"/>
    </source>
</evidence>
<gene>
    <name evidence="1" type="ORF">C7451_103191</name>
</gene>
<sequence length="226" mass="24216">MSDRPISITPAGEAQFLPVWQMQASASAFRPSPIFASMEEFASADDQPAPLDFGDEDDFAADLLVDEGPSQEELLVQAYDQGVADGIAQAQAEMQASEGATEALARAITALRPQLSQGLCTMLLHAMKQMLERSSGFAEPDAAVLEKHCRSLATLVTRDMRGSALHLHPDDLKLLGDAECGLVLTADPSIRRGTVSLNHADGWIEQGTQPMLDALQGLIDDLEGDQ</sequence>
<dbReference type="OrthoDB" id="7449114at2"/>
<reference evidence="1 2" key="1">
    <citation type="submission" date="2018-05" db="EMBL/GenBank/DDBJ databases">
        <title>Genomic Encyclopedia of Type Strains, Phase IV (KMG-IV): sequencing the most valuable type-strain genomes for metagenomic binning, comparative biology and taxonomic classification.</title>
        <authorList>
            <person name="Goeker M."/>
        </authorList>
    </citation>
    <scope>NUCLEOTIDE SEQUENCE [LARGE SCALE GENOMIC DNA]</scope>
    <source>
        <strain evidence="1 2">DSM 3183</strain>
    </source>
</reference>
<dbReference type="Proteomes" id="UP000248014">
    <property type="component" value="Unassembled WGS sequence"/>
</dbReference>
<accession>A0A2V3V8J1</accession>
<name>A0A2V3V8J1_9SPHN</name>
<dbReference type="EMBL" id="QJJM01000003">
    <property type="protein sequence ID" value="PXW78083.1"/>
    <property type="molecule type" value="Genomic_DNA"/>
</dbReference>
<evidence type="ECO:0000313" key="1">
    <source>
        <dbReference type="EMBL" id="PXW78083.1"/>
    </source>
</evidence>
<protein>
    <recommendedName>
        <fullName evidence="3">Flagellar assembly protein FliH</fullName>
    </recommendedName>
</protein>